<dbReference type="Proteomes" id="UP000254866">
    <property type="component" value="Unassembled WGS sequence"/>
</dbReference>
<feature type="chain" id="PRO_5016671075" description="Secreted protein" evidence="1">
    <location>
        <begin position="23"/>
        <end position="411"/>
    </location>
</feature>
<keyword evidence="1" id="KW-0732">Signal</keyword>
<evidence type="ECO:0000256" key="1">
    <source>
        <dbReference type="SAM" id="SignalP"/>
    </source>
</evidence>
<gene>
    <name evidence="2" type="ORF">BP5553_07319</name>
</gene>
<protein>
    <recommendedName>
        <fullName evidence="4">Secreted protein</fullName>
    </recommendedName>
</protein>
<keyword evidence="3" id="KW-1185">Reference proteome</keyword>
<proteinExistence type="predicted"/>
<evidence type="ECO:0000313" key="2">
    <source>
        <dbReference type="EMBL" id="RDL35388.1"/>
    </source>
</evidence>
<evidence type="ECO:0000313" key="3">
    <source>
        <dbReference type="Proteomes" id="UP000254866"/>
    </source>
</evidence>
<evidence type="ECO:0008006" key="4">
    <source>
        <dbReference type="Google" id="ProtNLM"/>
    </source>
</evidence>
<dbReference type="GeneID" id="43600168"/>
<dbReference type="AlphaFoldDB" id="A0A370TJ63"/>
<dbReference type="RefSeq" id="XP_031868211.1">
    <property type="nucleotide sequence ID" value="XM_032015942.1"/>
</dbReference>
<accession>A0A370TJ63</accession>
<feature type="signal peptide" evidence="1">
    <location>
        <begin position="1"/>
        <end position="22"/>
    </location>
</feature>
<organism evidence="2 3">
    <name type="scientific">Venustampulla echinocandica</name>
    <dbReference type="NCBI Taxonomy" id="2656787"/>
    <lineage>
        <taxon>Eukaryota</taxon>
        <taxon>Fungi</taxon>
        <taxon>Dikarya</taxon>
        <taxon>Ascomycota</taxon>
        <taxon>Pezizomycotina</taxon>
        <taxon>Leotiomycetes</taxon>
        <taxon>Helotiales</taxon>
        <taxon>Pleuroascaceae</taxon>
        <taxon>Venustampulla</taxon>
    </lineage>
</organism>
<dbReference type="STRING" id="2656787.A0A370TJ63"/>
<comment type="caution">
    <text evidence="2">The sequence shown here is derived from an EMBL/GenBank/DDBJ whole genome shotgun (WGS) entry which is preliminary data.</text>
</comment>
<dbReference type="EMBL" id="NPIC01000006">
    <property type="protein sequence ID" value="RDL35388.1"/>
    <property type="molecule type" value="Genomic_DNA"/>
</dbReference>
<reference evidence="2 3" key="1">
    <citation type="journal article" date="2018" name="IMA Fungus">
        <title>IMA Genome-F 9: Draft genome sequence of Annulohypoxylon stygium, Aspergillus mulundensis, Berkeleyomyces basicola (syn. Thielaviopsis basicola), Ceratocystis smalleyi, two Cercospora beticola strains, Coleophoma cylindrospora, Fusarium fracticaudum, Phialophora cf. hyalina, and Morchella septimelata.</title>
        <authorList>
            <person name="Wingfield B.D."/>
            <person name="Bills G.F."/>
            <person name="Dong Y."/>
            <person name="Huang W."/>
            <person name="Nel W.J."/>
            <person name="Swalarsk-Parry B.S."/>
            <person name="Vaghefi N."/>
            <person name="Wilken P.M."/>
            <person name="An Z."/>
            <person name="de Beer Z.W."/>
            <person name="De Vos L."/>
            <person name="Chen L."/>
            <person name="Duong T.A."/>
            <person name="Gao Y."/>
            <person name="Hammerbacher A."/>
            <person name="Kikkert J.R."/>
            <person name="Li Y."/>
            <person name="Li H."/>
            <person name="Li K."/>
            <person name="Li Q."/>
            <person name="Liu X."/>
            <person name="Ma X."/>
            <person name="Naidoo K."/>
            <person name="Pethybridge S.J."/>
            <person name="Sun J."/>
            <person name="Steenkamp E.T."/>
            <person name="van der Nest M.A."/>
            <person name="van Wyk S."/>
            <person name="Wingfield M.J."/>
            <person name="Xiong C."/>
            <person name="Yue Q."/>
            <person name="Zhang X."/>
        </authorList>
    </citation>
    <scope>NUCLEOTIDE SEQUENCE [LARGE SCALE GENOMIC DNA]</scope>
    <source>
        <strain evidence="2 3">BP 5553</strain>
    </source>
</reference>
<sequence length="411" mass="45856">MFSNYSKLLALIIGLLGTSASAGDWTTSKTPSDFQLKENDVYPIISDLDAALPNQKVSDIIANTNHENPKAQVPLVKSSTGSYTWPSGSFDDRGTSDWYPQGVTTSSDAYGNGLYDGMQIDLISWHNNIKQDGKNVDGVKGARITFVDRRDSSKTKYRHVLLVLGEKDSDNKASFKTQKLHAGGIMWYGDLLYVVDTSAGLRVFSMKHIYQVDDSGKGIGRVGDKYQAYGYKYVMPQIRSYTHYASSGENLRFSWISLDRTTKPDSILVGEYSKDTAECDKHCRIVRWPIDSTNRLLKTSSPGGNPNVHLALATEAVKHNRRWIQGGASIKGKYFITQSPAGKATGTLLTWDGSKEERFVDFFPKGPEDLSYRENHGDLWALTEPPTDQTYDRKKYPGRHVFGFDPKKVSS</sequence>
<dbReference type="OrthoDB" id="9983241at2759"/>
<name>A0A370TJ63_9HELO</name>